<dbReference type="InterPro" id="IPR000428">
    <property type="entry name" value="Cu-bd"/>
</dbReference>
<dbReference type="Proteomes" id="UP001500943">
    <property type="component" value="Unassembled WGS sequence"/>
</dbReference>
<evidence type="ECO:0000256" key="1">
    <source>
        <dbReference type="ARBA" id="ARBA00022723"/>
    </source>
</evidence>
<gene>
    <name evidence="3" type="ORF">GCM10009655_25970</name>
</gene>
<evidence type="ECO:0000313" key="3">
    <source>
        <dbReference type="EMBL" id="GAA1226154.1"/>
    </source>
</evidence>
<dbReference type="PRINTS" id="PR00944">
    <property type="entry name" value="CUEXPORT"/>
</dbReference>
<comment type="caution">
    <text evidence="3">The sequence shown here is derived from an EMBL/GenBank/DDBJ whole genome shotgun (WGS) entry which is preliminary data.</text>
</comment>
<dbReference type="SUPFAM" id="SSF55008">
    <property type="entry name" value="HMA, heavy metal-associated domain"/>
    <property type="match status" value="1"/>
</dbReference>
<dbReference type="InterPro" id="IPR036163">
    <property type="entry name" value="HMA_dom_sf"/>
</dbReference>
<dbReference type="EMBL" id="BAAAKW010000066">
    <property type="protein sequence ID" value="GAA1226154.1"/>
    <property type="molecule type" value="Genomic_DNA"/>
</dbReference>
<accession>A0ABN1VWX8</accession>
<keyword evidence="1" id="KW-0479">Metal-binding</keyword>
<reference evidence="3 4" key="1">
    <citation type="journal article" date="2019" name="Int. J. Syst. Evol. Microbiol.">
        <title>The Global Catalogue of Microorganisms (GCM) 10K type strain sequencing project: providing services to taxonomists for standard genome sequencing and annotation.</title>
        <authorList>
            <consortium name="The Broad Institute Genomics Platform"/>
            <consortium name="The Broad Institute Genome Sequencing Center for Infectious Disease"/>
            <person name="Wu L."/>
            <person name="Ma J."/>
        </authorList>
    </citation>
    <scope>NUCLEOTIDE SEQUENCE [LARGE SCALE GENOMIC DNA]</scope>
    <source>
        <strain evidence="3 4">JCM 12762</strain>
    </source>
</reference>
<keyword evidence="4" id="KW-1185">Reference proteome</keyword>
<feature type="domain" description="HMA" evidence="2">
    <location>
        <begin position="37"/>
        <end position="102"/>
    </location>
</feature>
<dbReference type="InterPro" id="IPR006121">
    <property type="entry name" value="HMA_dom"/>
</dbReference>
<evidence type="ECO:0000313" key="4">
    <source>
        <dbReference type="Proteomes" id="UP001500943"/>
    </source>
</evidence>
<protein>
    <recommendedName>
        <fullName evidence="2">HMA domain-containing protein</fullName>
    </recommendedName>
</protein>
<dbReference type="Pfam" id="PF00403">
    <property type="entry name" value="HMA"/>
    <property type="match status" value="1"/>
</dbReference>
<dbReference type="PROSITE" id="PS01047">
    <property type="entry name" value="HMA_1"/>
    <property type="match status" value="1"/>
</dbReference>
<dbReference type="PROSITE" id="PS50846">
    <property type="entry name" value="HMA_2"/>
    <property type="match status" value="1"/>
</dbReference>
<dbReference type="InterPro" id="IPR017969">
    <property type="entry name" value="Heavy-metal-associated_CS"/>
</dbReference>
<dbReference type="RefSeq" id="WP_343926517.1">
    <property type="nucleotide sequence ID" value="NZ_BAAAKW010000066.1"/>
</dbReference>
<organism evidence="3 4">
    <name type="scientific">Rhodoglobus aureus</name>
    <dbReference type="NCBI Taxonomy" id="191497"/>
    <lineage>
        <taxon>Bacteria</taxon>
        <taxon>Bacillati</taxon>
        <taxon>Actinomycetota</taxon>
        <taxon>Actinomycetes</taxon>
        <taxon>Micrococcales</taxon>
        <taxon>Microbacteriaceae</taxon>
        <taxon>Rhodoglobus</taxon>
    </lineage>
</organism>
<sequence>MIDSNKNLLSPSENSCSCCSTDAQAPSKTAAQAPAGETATYQVAGMTCAHCASSVTEELVKLPGVSDVHVDVDSGRVTVTSQTPLAAESFATAVEEAGYTVAPA</sequence>
<dbReference type="CDD" id="cd00371">
    <property type="entry name" value="HMA"/>
    <property type="match status" value="1"/>
</dbReference>
<name>A0ABN1VWX8_9MICO</name>
<evidence type="ECO:0000259" key="2">
    <source>
        <dbReference type="PROSITE" id="PS50846"/>
    </source>
</evidence>
<dbReference type="Gene3D" id="3.30.70.100">
    <property type="match status" value="1"/>
</dbReference>
<proteinExistence type="predicted"/>